<organism evidence="1 2">
    <name type="scientific">Candidatus Tenderia electrophaga</name>
    <dbReference type="NCBI Taxonomy" id="1748243"/>
    <lineage>
        <taxon>Bacteria</taxon>
        <taxon>Pseudomonadati</taxon>
        <taxon>Pseudomonadota</taxon>
        <taxon>Gammaproteobacteria</taxon>
        <taxon>Candidatus Tenderiales</taxon>
        <taxon>Candidatus Tenderiaceae</taxon>
        <taxon>Candidatus Tenderia</taxon>
    </lineage>
</organism>
<dbReference type="InterPro" id="IPR017850">
    <property type="entry name" value="Alkaline_phosphatase_core_sf"/>
</dbReference>
<sequence>MTLPLQMVQTLQSAEPNDAWAAVFEHAWEVCSQSLAPGQAVAEVLKRDRSLADVDLYLATAGWDLWSHFEEVVPRTSQELAGWWANQAPGRAVLILDALSMREAPWILHQAEERGFIVHQARPTGAELPADTTPFAKALGFGQRSALGNNGAGGSHAFPGARAESVDIAWADCAALIGSEPDWVFWHHWPDHRLHDHDDPGKGLQTLTEEVEEHLSGDAFWSLVERLATGRRLIITADHGYAASGQFIDSNAEQSDYLKGRYKSGRAIPGNDPAGAWVPPIDLAIESAHGRHLYVNGRRKWKSQGGYPTLTHGGLSVLEVAVPFIELSRKK</sequence>
<gene>
    <name evidence="1" type="ORF">Tel_16845</name>
</gene>
<reference evidence="1" key="1">
    <citation type="submission" date="2015-10" db="EMBL/GenBank/DDBJ databases">
        <title>Description of Candidatus Tenderia electrophaga gen. nov, sp. nov., an Uncultivated Electroautotroph from a Biocathode Enrichment.</title>
        <authorList>
            <person name="Eddie B.J."/>
            <person name="Malanoski A.P."/>
            <person name="Wang Z."/>
            <person name="Hall R.J."/>
            <person name="Oh S.D."/>
            <person name="Heiner C."/>
            <person name="Lin B."/>
            <person name="Strycharz-Glaven S.M."/>
        </authorList>
    </citation>
    <scope>NUCLEOTIDE SEQUENCE [LARGE SCALE GENOMIC DNA]</scope>
    <source>
        <strain evidence="1">NRL1</strain>
        <plasmid evidence="1">unnamed</plasmid>
    </source>
</reference>
<evidence type="ECO:0000313" key="1">
    <source>
        <dbReference type="EMBL" id="ALP54924.1"/>
    </source>
</evidence>
<dbReference type="Proteomes" id="UP000055136">
    <property type="component" value="Plasmid unnamed"/>
</dbReference>
<evidence type="ECO:0000313" key="2">
    <source>
        <dbReference type="Proteomes" id="UP000055136"/>
    </source>
</evidence>
<geneLocation type="plasmid" evidence="1 2">
    <name>unnamed</name>
</geneLocation>
<proteinExistence type="predicted"/>
<dbReference type="KEGG" id="tee:Tel_16845"/>
<evidence type="ECO:0008006" key="3">
    <source>
        <dbReference type="Google" id="ProtNLM"/>
    </source>
</evidence>
<accession>A0A0S2TIE1</accession>
<dbReference type="AlphaFoldDB" id="A0A0S2TIE1"/>
<dbReference type="EMBL" id="CP013100">
    <property type="protein sequence ID" value="ALP54924.1"/>
    <property type="molecule type" value="Genomic_DNA"/>
</dbReference>
<keyword evidence="1" id="KW-0614">Plasmid</keyword>
<protein>
    <recommendedName>
        <fullName evidence="3">Alkaline phosphatase</fullName>
    </recommendedName>
</protein>
<name>A0A0S2TIE1_9GAMM</name>
<dbReference type="SUPFAM" id="SSF53649">
    <property type="entry name" value="Alkaline phosphatase-like"/>
    <property type="match status" value="1"/>
</dbReference>
<keyword evidence="2" id="KW-1185">Reference proteome</keyword>